<sequence length="367" mass="41484">MKNLRSNSPNKGPLQVPIISLTALHAQASFETDGPDGIEYGKLADFLAREARNQSKVLCAYRQPTFFATLDEATKAMLSANFEADVSAINDPLDNGIFNLFYKGRFERTEGLDVAFMPALRLASRMMQCHPAYAWFTHMADEMARVSSLLVNGVTFSLRTDLHNSWGRSRTCPYSRVSNIQINADFVDLLEFLPPTSSKYYLVMYRLAKTIVHEVAHAFSAFSNTSRAYIPGGQEPRFSKDEDFAEMGRSFELAIDGASYTLPFFEHSGLGYFLSPRVGESFEHSSNPRVQYRMSTPTPEWLRMWFSKNTWKRIDREGTAFMQAKAKEVGLYNVSDCPTIGMGMRLHELLVDSDSDDSGILQNVEEW</sequence>
<gene>
    <name evidence="1" type="ORF">CC80DRAFT_552573</name>
</gene>
<evidence type="ECO:0000313" key="2">
    <source>
        <dbReference type="Proteomes" id="UP000800035"/>
    </source>
</evidence>
<organism evidence="1 2">
    <name type="scientific">Byssothecium circinans</name>
    <dbReference type="NCBI Taxonomy" id="147558"/>
    <lineage>
        <taxon>Eukaryota</taxon>
        <taxon>Fungi</taxon>
        <taxon>Dikarya</taxon>
        <taxon>Ascomycota</taxon>
        <taxon>Pezizomycotina</taxon>
        <taxon>Dothideomycetes</taxon>
        <taxon>Pleosporomycetidae</taxon>
        <taxon>Pleosporales</taxon>
        <taxon>Massarineae</taxon>
        <taxon>Massarinaceae</taxon>
        <taxon>Byssothecium</taxon>
    </lineage>
</organism>
<name>A0A6A5TJ10_9PLEO</name>
<accession>A0A6A5TJ10</accession>
<keyword evidence="2" id="KW-1185">Reference proteome</keyword>
<dbReference type="AlphaFoldDB" id="A0A6A5TJ10"/>
<dbReference type="Proteomes" id="UP000800035">
    <property type="component" value="Unassembled WGS sequence"/>
</dbReference>
<dbReference type="EMBL" id="ML977012">
    <property type="protein sequence ID" value="KAF1952140.1"/>
    <property type="molecule type" value="Genomic_DNA"/>
</dbReference>
<evidence type="ECO:0000313" key="1">
    <source>
        <dbReference type="EMBL" id="KAF1952140.1"/>
    </source>
</evidence>
<proteinExistence type="predicted"/>
<dbReference type="OrthoDB" id="10254945at2759"/>
<protein>
    <submittedName>
        <fullName evidence="1">Uncharacterized protein</fullName>
    </submittedName>
</protein>
<reference evidence="1" key="1">
    <citation type="journal article" date="2020" name="Stud. Mycol.">
        <title>101 Dothideomycetes genomes: a test case for predicting lifestyles and emergence of pathogens.</title>
        <authorList>
            <person name="Haridas S."/>
            <person name="Albert R."/>
            <person name="Binder M."/>
            <person name="Bloem J."/>
            <person name="Labutti K."/>
            <person name="Salamov A."/>
            <person name="Andreopoulos B."/>
            <person name="Baker S."/>
            <person name="Barry K."/>
            <person name="Bills G."/>
            <person name="Bluhm B."/>
            <person name="Cannon C."/>
            <person name="Castanera R."/>
            <person name="Culley D."/>
            <person name="Daum C."/>
            <person name="Ezra D."/>
            <person name="Gonzalez J."/>
            <person name="Henrissat B."/>
            <person name="Kuo A."/>
            <person name="Liang C."/>
            <person name="Lipzen A."/>
            <person name="Lutzoni F."/>
            <person name="Magnuson J."/>
            <person name="Mondo S."/>
            <person name="Nolan M."/>
            <person name="Ohm R."/>
            <person name="Pangilinan J."/>
            <person name="Park H.-J."/>
            <person name="Ramirez L."/>
            <person name="Alfaro M."/>
            <person name="Sun H."/>
            <person name="Tritt A."/>
            <person name="Yoshinaga Y."/>
            <person name="Zwiers L.-H."/>
            <person name="Turgeon B."/>
            <person name="Goodwin S."/>
            <person name="Spatafora J."/>
            <person name="Crous P."/>
            <person name="Grigoriev I."/>
        </authorList>
    </citation>
    <scope>NUCLEOTIDE SEQUENCE</scope>
    <source>
        <strain evidence="1">CBS 675.92</strain>
    </source>
</reference>